<comment type="caution">
    <text evidence="1">The sequence shown here is derived from an EMBL/GenBank/DDBJ whole genome shotgun (WGS) entry which is preliminary data.</text>
</comment>
<dbReference type="AlphaFoldDB" id="A0A8S0QEL3"/>
<dbReference type="GO" id="GO:0004113">
    <property type="term" value="F:2',3'-cyclic-nucleotide 3'-phosphodiesterase activity"/>
    <property type="evidence" value="ECO:0007669"/>
    <property type="project" value="TreeGrafter"/>
</dbReference>
<dbReference type="InterPro" id="IPR009097">
    <property type="entry name" value="Cyclic_Pdiesterase"/>
</dbReference>
<evidence type="ECO:0000313" key="2">
    <source>
        <dbReference type="Proteomes" id="UP000594638"/>
    </source>
</evidence>
<dbReference type="SUPFAM" id="SSF55144">
    <property type="entry name" value="LigT-like"/>
    <property type="match status" value="1"/>
</dbReference>
<dbReference type="OrthoDB" id="514292at2759"/>
<keyword evidence="2" id="KW-1185">Reference proteome</keyword>
<reference evidence="1 2" key="1">
    <citation type="submission" date="2019-12" db="EMBL/GenBank/DDBJ databases">
        <authorList>
            <person name="Alioto T."/>
            <person name="Alioto T."/>
            <person name="Gomez Garrido J."/>
        </authorList>
    </citation>
    <scope>NUCLEOTIDE SEQUENCE [LARGE SCALE GENOMIC DNA]</scope>
</reference>
<proteinExistence type="predicted"/>
<sequence>MRFKKLMNDLRSEFGGSEFKPHVTVVEAISLTESEARDMFTRLAKAYNANVERVATGTFFYQCVFLLLQLAHEDSGRLRPYSGIGAPSYVYFL</sequence>
<dbReference type="InterPro" id="IPR012386">
    <property type="entry name" value="Cyclic-nucl_3Pdiesterase"/>
</dbReference>
<dbReference type="PANTHER" id="PTHR28141:SF1">
    <property type="entry name" value="2',3'-CYCLIC-NUCLEOTIDE 3'-PHOSPHODIESTERASE"/>
    <property type="match status" value="1"/>
</dbReference>
<dbReference type="GO" id="GO:0009187">
    <property type="term" value="P:cyclic nucleotide metabolic process"/>
    <property type="evidence" value="ECO:0007669"/>
    <property type="project" value="TreeGrafter"/>
</dbReference>
<dbReference type="Gene3D" id="3.90.1140.10">
    <property type="entry name" value="Cyclic phosphodiesterase"/>
    <property type="match status" value="1"/>
</dbReference>
<dbReference type="PANTHER" id="PTHR28141">
    <property type="entry name" value="2',3'-CYCLIC-NUCLEOTIDE 3'-PHOSPHODIESTERASE"/>
    <property type="match status" value="1"/>
</dbReference>
<accession>A0A8S0QEL3</accession>
<dbReference type="EMBL" id="CACTIH010001848">
    <property type="protein sequence ID" value="CAA2965710.1"/>
    <property type="molecule type" value="Genomic_DNA"/>
</dbReference>
<evidence type="ECO:0000313" key="1">
    <source>
        <dbReference type="EMBL" id="CAA2965710.1"/>
    </source>
</evidence>
<dbReference type="Proteomes" id="UP000594638">
    <property type="component" value="Unassembled WGS sequence"/>
</dbReference>
<protein>
    <submittedName>
        <fullName evidence="1">Cyclic phosphodiesterase-like</fullName>
    </submittedName>
</protein>
<name>A0A8S0QEL3_OLEEU</name>
<organism evidence="1 2">
    <name type="scientific">Olea europaea subsp. europaea</name>
    <dbReference type="NCBI Taxonomy" id="158383"/>
    <lineage>
        <taxon>Eukaryota</taxon>
        <taxon>Viridiplantae</taxon>
        <taxon>Streptophyta</taxon>
        <taxon>Embryophyta</taxon>
        <taxon>Tracheophyta</taxon>
        <taxon>Spermatophyta</taxon>
        <taxon>Magnoliopsida</taxon>
        <taxon>eudicotyledons</taxon>
        <taxon>Gunneridae</taxon>
        <taxon>Pentapetalae</taxon>
        <taxon>asterids</taxon>
        <taxon>lamiids</taxon>
        <taxon>Lamiales</taxon>
        <taxon>Oleaceae</taxon>
        <taxon>Oleeae</taxon>
        <taxon>Olea</taxon>
    </lineage>
</organism>
<gene>
    <name evidence="1" type="ORF">OLEA9_A049969</name>
</gene>
<dbReference type="Gramene" id="OE9A049969T1">
    <property type="protein sequence ID" value="OE9A049969C1"/>
    <property type="gene ID" value="OE9A049969"/>
</dbReference>